<dbReference type="AlphaFoldDB" id="A0A8S2DLY5"/>
<dbReference type="EMBL" id="CAJOBA010006268">
    <property type="protein sequence ID" value="CAF3768294.1"/>
    <property type="molecule type" value="Genomic_DNA"/>
</dbReference>
<accession>A0A8S2DLY5</accession>
<comment type="caution">
    <text evidence="2">The sequence shown here is derived from an EMBL/GenBank/DDBJ whole genome shotgun (WGS) entry which is preliminary data.</text>
</comment>
<keyword evidence="1" id="KW-0812">Transmembrane</keyword>
<evidence type="ECO:0000313" key="2">
    <source>
        <dbReference type="EMBL" id="CAF0998721.1"/>
    </source>
</evidence>
<keyword evidence="1" id="KW-1133">Transmembrane helix</keyword>
<name>A0A8S2DLY5_9BILA</name>
<protein>
    <submittedName>
        <fullName evidence="2">Uncharacterized protein</fullName>
    </submittedName>
</protein>
<gene>
    <name evidence="2" type="ORF">OVA965_LOCUS14448</name>
    <name evidence="3" type="ORF">TMI583_LOCUS14453</name>
</gene>
<dbReference type="EMBL" id="CAJNOK010006259">
    <property type="protein sequence ID" value="CAF0998721.1"/>
    <property type="molecule type" value="Genomic_DNA"/>
</dbReference>
<reference evidence="2" key="1">
    <citation type="submission" date="2021-02" db="EMBL/GenBank/DDBJ databases">
        <authorList>
            <person name="Nowell W R."/>
        </authorList>
    </citation>
    <scope>NUCLEOTIDE SEQUENCE</scope>
</reference>
<evidence type="ECO:0000313" key="3">
    <source>
        <dbReference type="EMBL" id="CAF3768294.1"/>
    </source>
</evidence>
<keyword evidence="1" id="KW-0472">Membrane</keyword>
<organism evidence="2 4">
    <name type="scientific">Didymodactylos carnosus</name>
    <dbReference type="NCBI Taxonomy" id="1234261"/>
    <lineage>
        <taxon>Eukaryota</taxon>
        <taxon>Metazoa</taxon>
        <taxon>Spiralia</taxon>
        <taxon>Gnathifera</taxon>
        <taxon>Rotifera</taxon>
        <taxon>Eurotatoria</taxon>
        <taxon>Bdelloidea</taxon>
        <taxon>Philodinida</taxon>
        <taxon>Philodinidae</taxon>
        <taxon>Didymodactylos</taxon>
    </lineage>
</organism>
<dbReference type="Proteomes" id="UP000682733">
    <property type="component" value="Unassembled WGS sequence"/>
</dbReference>
<evidence type="ECO:0000313" key="4">
    <source>
        <dbReference type="Proteomes" id="UP000677228"/>
    </source>
</evidence>
<proteinExistence type="predicted"/>
<sequence length="360" mass="41566">MTIKKENPTVEQYLQLYDTYSQTLICPCTNITINYKEFLQINYTLHQVCTSVFVTEEWLLYLATISLYQPLFQDDFLLLGYSTFQALYTLCEMSGRTISTSLTQFYSNEYISTFTTSKDTFLLGNEPLINQFKSSTINNFLLSFDLIRNTMVVNQIMSASQSNYFFPSGPDMDGIFQPYTQSYYGCICQNSPECVTQYPVNSNPMTAAGFYIPDFYYGCYIMEALLLSTLECFHDEICVNRIQSYITYTSPMNVTILDSSLSSQYFVNSTIQDLVNNLMMEQWNSSITYENYYNQCQPKQCTYTYTTTNSAISIITILFGLVGGLVTILRLVVPLLVNFIAWIIRRRRQRIIPHISTIHN</sequence>
<evidence type="ECO:0000256" key="1">
    <source>
        <dbReference type="SAM" id="Phobius"/>
    </source>
</evidence>
<feature type="transmembrane region" description="Helical" evidence="1">
    <location>
        <begin position="311"/>
        <end position="344"/>
    </location>
</feature>
<dbReference type="Proteomes" id="UP000677228">
    <property type="component" value="Unassembled WGS sequence"/>
</dbReference>